<dbReference type="Proteomes" id="UP001152320">
    <property type="component" value="Chromosome 4"/>
</dbReference>
<comment type="caution">
    <text evidence="11">The sequence shown here is derived from an EMBL/GenBank/DDBJ whole genome shotgun (WGS) entry which is preliminary data.</text>
</comment>
<comment type="subcellular location">
    <subcellularLocation>
        <location evidence="1">Cell membrane</location>
        <topology evidence="1">Multi-pass membrane protein</topology>
    </subcellularLocation>
</comment>
<keyword evidence="3 9" id="KW-0812">Transmembrane</keyword>
<feature type="transmembrane region" description="Helical" evidence="9">
    <location>
        <begin position="177"/>
        <end position="202"/>
    </location>
</feature>
<dbReference type="Pfam" id="PF00001">
    <property type="entry name" value="7tm_1"/>
    <property type="match status" value="1"/>
</dbReference>
<feature type="transmembrane region" description="Helical" evidence="9">
    <location>
        <begin position="52"/>
        <end position="74"/>
    </location>
</feature>
<dbReference type="PANTHER" id="PTHR24248">
    <property type="entry name" value="ADRENERGIC RECEPTOR-RELATED G-PROTEIN COUPLED RECEPTOR"/>
    <property type="match status" value="1"/>
</dbReference>
<evidence type="ECO:0000256" key="9">
    <source>
        <dbReference type="SAM" id="Phobius"/>
    </source>
</evidence>
<name>A0A9Q1CFC0_HOLLE</name>
<dbReference type="PROSITE" id="PS50262">
    <property type="entry name" value="G_PROTEIN_RECEP_F1_2"/>
    <property type="match status" value="1"/>
</dbReference>
<dbReference type="EMBL" id="JAIZAY010000004">
    <property type="protein sequence ID" value="KAJ8044152.1"/>
    <property type="molecule type" value="Genomic_DNA"/>
</dbReference>
<evidence type="ECO:0000256" key="5">
    <source>
        <dbReference type="ARBA" id="ARBA00023040"/>
    </source>
</evidence>
<keyword evidence="5" id="KW-0297">G-protein coupled receptor</keyword>
<evidence type="ECO:0000256" key="2">
    <source>
        <dbReference type="ARBA" id="ARBA00022475"/>
    </source>
</evidence>
<evidence type="ECO:0000313" key="12">
    <source>
        <dbReference type="Proteomes" id="UP001152320"/>
    </source>
</evidence>
<dbReference type="PANTHER" id="PTHR24248:SF192">
    <property type="entry name" value="G-PROTEIN COUPLED RECEPTORS FAMILY 1 PROFILE DOMAIN-CONTAINING PROTEIN"/>
    <property type="match status" value="1"/>
</dbReference>
<dbReference type="AlphaFoldDB" id="A0A9Q1CFC0"/>
<evidence type="ECO:0000256" key="3">
    <source>
        <dbReference type="ARBA" id="ARBA00022692"/>
    </source>
</evidence>
<keyword evidence="4 9" id="KW-1133">Transmembrane helix</keyword>
<dbReference type="InterPro" id="IPR017452">
    <property type="entry name" value="GPCR_Rhodpsn_7TM"/>
</dbReference>
<dbReference type="OrthoDB" id="9996086at2759"/>
<keyword evidence="2" id="KW-1003">Cell membrane</keyword>
<dbReference type="GO" id="GO:0004930">
    <property type="term" value="F:G protein-coupled receptor activity"/>
    <property type="evidence" value="ECO:0007669"/>
    <property type="project" value="UniProtKB-KW"/>
</dbReference>
<evidence type="ECO:0000259" key="10">
    <source>
        <dbReference type="PROSITE" id="PS50262"/>
    </source>
</evidence>
<dbReference type="Gene3D" id="1.20.1070.10">
    <property type="entry name" value="Rhodopsin 7-helix transmembrane proteins"/>
    <property type="match status" value="1"/>
</dbReference>
<keyword evidence="8" id="KW-0807">Transducer</keyword>
<evidence type="ECO:0000256" key="1">
    <source>
        <dbReference type="ARBA" id="ARBA00004651"/>
    </source>
</evidence>
<protein>
    <submittedName>
        <fullName evidence="11">Octopamine receptor beta-2R</fullName>
    </submittedName>
</protein>
<keyword evidence="7 11" id="KW-0675">Receptor</keyword>
<evidence type="ECO:0000256" key="7">
    <source>
        <dbReference type="ARBA" id="ARBA00023170"/>
    </source>
</evidence>
<feature type="domain" description="G-protein coupled receptors family 1 profile" evidence="10">
    <location>
        <begin position="31"/>
        <end position="343"/>
    </location>
</feature>
<accession>A0A9Q1CFC0</accession>
<evidence type="ECO:0000256" key="4">
    <source>
        <dbReference type="ARBA" id="ARBA00022989"/>
    </source>
</evidence>
<organism evidence="11 12">
    <name type="scientific">Holothuria leucospilota</name>
    <name type="common">Black long sea cucumber</name>
    <name type="synonym">Mertensiothuria leucospilota</name>
    <dbReference type="NCBI Taxonomy" id="206669"/>
    <lineage>
        <taxon>Eukaryota</taxon>
        <taxon>Metazoa</taxon>
        <taxon>Echinodermata</taxon>
        <taxon>Eleutherozoa</taxon>
        <taxon>Echinozoa</taxon>
        <taxon>Holothuroidea</taxon>
        <taxon>Aspidochirotacea</taxon>
        <taxon>Aspidochirotida</taxon>
        <taxon>Holothuriidae</taxon>
        <taxon>Holothuria</taxon>
    </lineage>
</organism>
<feature type="transmembrane region" description="Helical" evidence="9">
    <location>
        <begin position="323"/>
        <end position="345"/>
    </location>
</feature>
<keyword evidence="6 9" id="KW-0472">Membrane</keyword>
<evidence type="ECO:0000313" key="11">
    <source>
        <dbReference type="EMBL" id="KAJ8044152.1"/>
    </source>
</evidence>
<dbReference type="SUPFAM" id="SSF81321">
    <property type="entry name" value="Family A G protein-coupled receptor-like"/>
    <property type="match status" value="1"/>
</dbReference>
<dbReference type="GO" id="GO:0005886">
    <property type="term" value="C:plasma membrane"/>
    <property type="evidence" value="ECO:0007669"/>
    <property type="project" value="UniProtKB-SubCell"/>
</dbReference>
<dbReference type="InterPro" id="IPR000276">
    <property type="entry name" value="GPCR_Rhodpsn"/>
</dbReference>
<sequence>MDANISYVSHIELPLRQQVANLVLGIAIVIVNFLVMVAFAQDRDIRRIPANYFVLNLSITDFLTGLNCIVTFFWSVHGGVVPSFENTPCVIIGALHHGVALMSVLIVLQISHDRLKMVSNPFKHREKTVRHAILIALSGWLFVALYVLVIFITHWLIIHEPTRAICVVTNLPRAFVSVSLCIGFALPLFALISLNVLLIGRLRRATLEKFRKKRSETNRIIMNEKNAFTEVERSDQHNRNSTDGDEITSHVEATKICKYSTPKKAQDKYEGALSHADGAIERELHKVSKAARKLMIFVGVFCLNWLPFYVIILIDTIVPVPDWLVTGGSLNVSFNSFINPFLYALMNRRFRHRFLLMNMNFKRKFTKLWRI</sequence>
<feature type="transmembrane region" description="Helical" evidence="9">
    <location>
        <begin position="94"/>
        <end position="111"/>
    </location>
</feature>
<feature type="transmembrane region" description="Helical" evidence="9">
    <location>
        <begin position="294"/>
        <end position="317"/>
    </location>
</feature>
<feature type="transmembrane region" description="Helical" evidence="9">
    <location>
        <begin position="20"/>
        <end position="40"/>
    </location>
</feature>
<keyword evidence="12" id="KW-1185">Reference proteome</keyword>
<proteinExistence type="predicted"/>
<evidence type="ECO:0000256" key="6">
    <source>
        <dbReference type="ARBA" id="ARBA00023136"/>
    </source>
</evidence>
<feature type="transmembrane region" description="Helical" evidence="9">
    <location>
        <begin position="132"/>
        <end position="157"/>
    </location>
</feature>
<dbReference type="PRINTS" id="PR00237">
    <property type="entry name" value="GPCRRHODOPSN"/>
</dbReference>
<reference evidence="11" key="1">
    <citation type="submission" date="2021-10" db="EMBL/GenBank/DDBJ databases">
        <title>Tropical sea cucumber genome reveals ecological adaptation and Cuvierian tubules defense mechanism.</title>
        <authorList>
            <person name="Chen T."/>
        </authorList>
    </citation>
    <scope>NUCLEOTIDE SEQUENCE</scope>
    <source>
        <strain evidence="11">Nanhai2018</strain>
        <tissue evidence="11">Muscle</tissue>
    </source>
</reference>
<gene>
    <name evidence="11" type="ORF">HOLleu_11535</name>
</gene>
<evidence type="ECO:0000256" key="8">
    <source>
        <dbReference type="ARBA" id="ARBA00023224"/>
    </source>
</evidence>